<accession>A0A9N9NUS8</accession>
<sequence length="113" mass="12766">PSGTGTTGICLVGLVKEYSIDMVVYEINNYVGPVNRGKDIINLLKLFAAIETLTYYFPNLKVFTVPAKQTQQMKEQILNKKKAISGVNYQRGKGWTYQNNIISIHELDAFLTY</sequence>
<dbReference type="EMBL" id="CAJVPS010049336">
    <property type="protein sequence ID" value="CAG8766076.1"/>
    <property type="molecule type" value="Genomic_DNA"/>
</dbReference>
<organism evidence="1 2">
    <name type="scientific">Ambispora leptoticha</name>
    <dbReference type="NCBI Taxonomy" id="144679"/>
    <lineage>
        <taxon>Eukaryota</taxon>
        <taxon>Fungi</taxon>
        <taxon>Fungi incertae sedis</taxon>
        <taxon>Mucoromycota</taxon>
        <taxon>Glomeromycotina</taxon>
        <taxon>Glomeromycetes</taxon>
        <taxon>Archaeosporales</taxon>
        <taxon>Ambisporaceae</taxon>
        <taxon>Ambispora</taxon>
    </lineage>
</organism>
<dbReference type="Proteomes" id="UP000789508">
    <property type="component" value="Unassembled WGS sequence"/>
</dbReference>
<protein>
    <submittedName>
        <fullName evidence="1">151_t:CDS:1</fullName>
    </submittedName>
</protein>
<gene>
    <name evidence="1" type="ORF">ALEPTO_LOCUS13881</name>
</gene>
<dbReference type="AlphaFoldDB" id="A0A9N9NUS8"/>
<proteinExistence type="predicted"/>
<comment type="caution">
    <text evidence="1">The sequence shown here is derived from an EMBL/GenBank/DDBJ whole genome shotgun (WGS) entry which is preliminary data.</text>
</comment>
<evidence type="ECO:0000313" key="1">
    <source>
        <dbReference type="EMBL" id="CAG8766076.1"/>
    </source>
</evidence>
<name>A0A9N9NUS8_9GLOM</name>
<keyword evidence="2" id="KW-1185">Reference proteome</keyword>
<feature type="non-terminal residue" evidence="1">
    <location>
        <position position="113"/>
    </location>
</feature>
<reference evidence="1" key="1">
    <citation type="submission" date="2021-06" db="EMBL/GenBank/DDBJ databases">
        <authorList>
            <person name="Kallberg Y."/>
            <person name="Tangrot J."/>
            <person name="Rosling A."/>
        </authorList>
    </citation>
    <scope>NUCLEOTIDE SEQUENCE</scope>
    <source>
        <strain evidence="1">FL130A</strain>
    </source>
</reference>
<evidence type="ECO:0000313" key="2">
    <source>
        <dbReference type="Proteomes" id="UP000789508"/>
    </source>
</evidence>